<feature type="coiled-coil region" evidence="4">
    <location>
        <begin position="26"/>
        <end position="234"/>
    </location>
</feature>
<keyword evidence="4" id="KW-0175">Coiled coil</keyword>
<comment type="subcellular location">
    <subcellularLocation>
        <location evidence="1">Cytoplasm</location>
        <location evidence="1">Cytoskeleton</location>
        <location evidence="1">Spindle</location>
    </subcellularLocation>
</comment>
<evidence type="ECO:0000256" key="2">
    <source>
        <dbReference type="ARBA" id="ARBA00022490"/>
    </source>
</evidence>
<feature type="region of interest" description="Disordered" evidence="5">
    <location>
        <begin position="237"/>
        <end position="281"/>
    </location>
</feature>
<organism evidence="7 8">
    <name type="scientific">Paramuricea clavata</name>
    <name type="common">Red gorgonian</name>
    <name type="synonym">Violescent sea-whip</name>
    <dbReference type="NCBI Taxonomy" id="317549"/>
    <lineage>
        <taxon>Eukaryota</taxon>
        <taxon>Metazoa</taxon>
        <taxon>Cnidaria</taxon>
        <taxon>Anthozoa</taxon>
        <taxon>Octocorallia</taxon>
        <taxon>Malacalcyonacea</taxon>
        <taxon>Plexauridae</taxon>
        <taxon>Paramuricea</taxon>
    </lineage>
</organism>
<dbReference type="AlphaFoldDB" id="A0A7D9DJ37"/>
<protein>
    <submittedName>
        <fullName evidence="7">Hyaluronan mediated motility receptor</fullName>
    </submittedName>
</protein>
<dbReference type="GO" id="GO:0005819">
    <property type="term" value="C:spindle"/>
    <property type="evidence" value="ECO:0007669"/>
    <property type="project" value="UniProtKB-SubCell"/>
</dbReference>
<evidence type="ECO:0000313" key="8">
    <source>
        <dbReference type="Proteomes" id="UP001152795"/>
    </source>
</evidence>
<keyword evidence="2" id="KW-0963">Cytoplasm</keyword>
<evidence type="ECO:0000256" key="1">
    <source>
        <dbReference type="ARBA" id="ARBA00004186"/>
    </source>
</evidence>
<keyword evidence="3" id="KW-0206">Cytoskeleton</keyword>
<comment type="caution">
    <text evidence="7">The sequence shown here is derived from an EMBL/GenBank/DDBJ whole genome shotgun (WGS) entry which is preliminary data.</text>
</comment>
<dbReference type="InterPro" id="IPR031794">
    <property type="entry name" value="HMMR_C"/>
</dbReference>
<gene>
    <name evidence="7" type="ORF">PACLA_8A049733</name>
</gene>
<feature type="domain" description="Hyaluronan-mediated motility receptor C-terminal" evidence="6">
    <location>
        <begin position="139"/>
        <end position="279"/>
    </location>
</feature>
<evidence type="ECO:0000256" key="5">
    <source>
        <dbReference type="SAM" id="MobiDB-lite"/>
    </source>
</evidence>
<feature type="compositionally biased region" description="Basic and acidic residues" evidence="5">
    <location>
        <begin position="237"/>
        <end position="275"/>
    </location>
</feature>
<dbReference type="OrthoDB" id="419631at2759"/>
<evidence type="ECO:0000259" key="6">
    <source>
        <dbReference type="Pfam" id="PF15908"/>
    </source>
</evidence>
<dbReference type="Proteomes" id="UP001152795">
    <property type="component" value="Unassembled WGS sequence"/>
</dbReference>
<dbReference type="GO" id="GO:0016020">
    <property type="term" value="C:membrane"/>
    <property type="evidence" value="ECO:0007669"/>
    <property type="project" value="TreeGrafter"/>
</dbReference>
<dbReference type="EMBL" id="CACRXK020000746">
    <property type="protein sequence ID" value="CAB3984491.1"/>
    <property type="molecule type" value="Genomic_DNA"/>
</dbReference>
<dbReference type="InterPro" id="IPR026203">
    <property type="entry name" value="IHABP"/>
</dbReference>
<sequence length="281" mass="33487">MKRNYDDVCRHRVKLEHDIQVTTHEKNILDRQLTETQKNVDALQQREKERTPLVETLREKVEALKKENETAQTESTQHNRDEIKKLKDQLLSIQEENRSLAAAQEKTNKLKQEFGRRLIEAQKNLSQKDMELQNYNKDLDKLRAEYEGQDSWKRKFEDLEEKIAPFQEQLDAYELEKRALLNRNTESQSEIDKLGQQYARLLGHQNQKQKIRHVQKLMDENASLKQEVVTLREEVGKERFSRKRLDEKLSKATGTRRFDPSRAFKHNAYENKENTPLKQHP</sequence>
<evidence type="ECO:0000256" key="3">
    <source>
        <dbReference type="ARBA" id="ARBA00023212"/>
    </source>
</evidence>
<evidence type="ECO:0000313" key="7">
    <source>
        <dbReference type="EMBL" id="CAB3984491.1"/>
    </source>
</evidence>
<keyword evidence="7" id="KW-0675">Receptor</keyword>
<dbReference type="PANTHER" id="PTHR18956:SF6">
    <property type="entry name" value="HYALURONAN MEDIATED MOTILITY RECEPTOR"/>
    <property type="match status" value="1"/>
</dbReference>
<dbReference type="Pfam" id="PF15908">
    <property type="entry name" value="HMMR_C"/>
    <property type="match status" value="1"/>
</dbReference>
<evidence type="ECO:0000256" key="4">
    <source>
        <dbReference type="SAM" id="Coils"/>
    </source>
</evidence>
<reference evidence="7" key="1">
    <citation type="submission" date="2020-04" db="EMBL/GenBank/DDBJ databases">
        <authorList>
            <person name="Alioto T."/>
            <person name="Alioto T."/>
            <person name="Gomez Garrido J."/>
        </authorList>
    </citation>
    <scope>NUCLEOTIDE SEQUENCE</scope>
    <source>
        <strain evidence="7">A484AB</strain>
    </source>
</reference>
<dbReference type="PANTHER" id="PTHR18956">
    <property type="entry name" value="HYALURONAN MEDIATED MOTILITY RECEPTOR"/>
    <property type="match status" value="1"/>
</dbReference>
<accession>A0A7D9DJ37</accession>
<proteinExistence type="predicted"/>
<keyword evidence="8" id="KW-1185">Reference proteome</keyword>
<name>A0A7D9DJ37_PARCT</name>
<dbReference type="GO" id="GO:0005540">
    <property type="term" value="F:hyaluronic acid binding"/>
    <property type="evidence" value="ECO:0007669"/>
    <property type="project" value="InterPro"/>
</dbReference>